<keyword evidence="1" id="KW-1133">Transmembrane helix</keyword>
<name>A0ABV7YS45_9BACT</name>
<feature type="transmembrane region" description="Helical" evidence="1">
    <location>
        <begin position="101"/>
        <end position="119"/>
    </location>
</feature>
<feature type="transmembrane region" description="Helical" evidence="1">
    <location>
        <begin position="250"/>
        <end position="268"/>
    </location>
</feature>
<dbReference type="EMBL" id="JBHRYQ010000001">
    <property type="protein sequence ID" value="MFC3809999.1"/>
    <property type="molecule type" value="Genomic_DNA"/>
</dbReference>
<dbReference type="Proteomes" id="UP001595616">
    <property type="component" value="Unassembled WGS sequence"/>
</dbReference>
<protein>
    <recommendedName>
        <fullName evidence="4">Ubiquinone biosynthesis protein UbiA</fullName>
    </recommendedName>
</protein>
<feature type="transmembrane region" description="Helical" evidence="1">
    <location>
        <begin position="125"/>
        <end position="143"/>
    </location>
</feature>
<reference evidence="3" key="1">
    <citation type="journal article" date="2019" name="Int. J. Syst. Evol. Microbiol.">
        <title>The Global Catalogue of Microorganisms (GCM) 10K type strain sequencing project: providing services to taxonomists for standard genome sequencing and annotation.</title>
        <authorList>
            <consortium name="The Broad Institute Genomics Platform"/>
            <consortium name="The Broad Institute Genome Sequencing Center for Infectious Disease"/>
            <person name="Wu L."/>
            <person name="Ma J."/>
        </authorList>
    </citation>
    <scope>NUCLEOTIDE SEQUENCE [LARGE SCALE GENOMIC DNA]</scope>
    <source>
        <strain evidence="3">CECT 7956</strain>
    </source>
</reference>
<feature type="transmembrane region" description="Helical" evidence="1">
    <location>
        <begin position="155"/>
        <end position="175"/>
    </location>
</feature>
<dbReference type="RefSeq" id="WP_379835724.1">
    <property type="nucleotide sequence ID" value="NZ_JBHRYQ010000001.1"/>
</dbReference>
<keyword evidence="1" id="KW-0472">Membrane</keyword>
<accession>A0ABV7YS45</accession>
<evidence type="ECO:0000256" key="1">
    <source>
        <dbReference type="SAM" id="Phobius"/>
    </source>
</evidence>
<feature type="transmembrane region" description="Helical" evidence="1">
    <location>
        <begin position="224"/>
        <end position="244"/>
    </location>
</feature>
<feature type="transmembrane region" description="Helical" evidence="1">
    <location>
        <begin position="181"/>
        <end position="201"/>
    </location>
</feature>
<evidence type="ECO:0008006" key="4">
    <source>
        <dbReference type="Google" id="ProtNLM"/>
    </source>
</evidence>
<keyword evidence="3" id="KW-1185">Reference proteome</keyword>
<sequence>MFGLCLFYVNKGFIYSLMFLRQIKSLFSWLYLASFHVVLAVSVCTIAFFKLPDGHAPINWWLVLLTSNSAWIIYILDRIIDNYSAETQNTNRHVFHQKHQYTLQTAVVSLIIINISVLFFVSFEIIKLGIGTLLLVGFYFLIVQKTKKGKYYKEFMMPIVFCVAICGVPFTNSSSINLSSWYLAFMFFLIVIQNLLAFSYFENIENPEIDNVTKVISPQKVRKYIFRLSGIIIFISIIFFTGGIEYSNKMALILASISILVSIIVSNPKYFSLNERYRWVIDFTLFLFLLIF</sequence>
<evidence type="ECO:0000313" key="2">
    <source>
        <dbReference type="EMBL" id="MFC3809999.1"/>
    </source>
</evidence>
<comment type="caution">
    <text evidence="2">The sequence shown here is derived from an EMBL/GenBank/DDBJ whole genome shotgun (WGS) entry which is preliminary data.</text>
</comment>
<gene>
    <name evidence="2" type="ORF">ACFOOI_04990</name>
</gene>
<evidence type="ECO:0000313" key="3">
    <source>
        <dbReference type="Proteomes" id="UP001595616"/>
    </source>
</evidence>
<feature type="transmembrane region" description="Helical" evidence="1">
    <location>
        <begin position="60"/>
        <end position="80"/>
    </location>
</feature>
<proteinExistence type="predicted"/>
<feature type="transmembrane region" description="Helical" evidence="1">
    <location>
        <begin position="26"/>
        <end position="48"/>
    </location>
</feature>
<keyword evidence="1" id="KW-0812">Transmembrane</keyword>
<organism evidence="2 3">
    <name type="scientific">Lacihabitans lacunae</name>
    <dbReference type="NCBI Taxonomy" id="1028214"/>
    <lineage>
        <taxon>Bacteria</taxon>
        <taxon>Pseudomonadati</taxon>
        <taxon>Bacteroidota</taxon>
        <taxon>Cytophagia</taxon>
        <taxon>Cytophagales</taxon>
        <taxon>Leadbetterellaceae</taxon>
        <taxon>Lacihabitans</taxon>
    </lineage>
</organism>